<keyword evidence="3" id="KW-0514">Muscle protein</keyword>
<organism evidence="6 7">
    <name type="scientific">Ailuropoda melanoleuca</name>
    <name type="common">Giant panda</name>
    <dbReference type="NCBI Taxonomy" id="9646"/>
    <lineage>
        <taxon>Eukaryota</taxon>
        <taxon>Metazoa</taxon>
        <taxon>Chordata</taxon>
        <taxon>Craniata</taxon>
        <taxon>Vertebrata</taxon>
        <taxon>Euteleostomi</taxon>
        <taxon>Mammalia</taxon>
        <taxon>Eutheria</taxon>
        <taxon>Laurasiatheria</taxon>
        <taxon>Carnivora</taxon>
        <taxon>Caniformia</taxon>
        <taxon>Ursidae</taxon>
        <taxon>Ailuropoda</taxon>
    </lineage>
</organism>
<dbReference type="AlphaFoldDB" id="A0A7N5KQ05"/>
<keyword evidence="2 5" id="KW-0175">Coiled coil</keyword>
<reference evidence="6 7" key="1">
    <citation type="journal article" date="2010" name="Nature">
        <title>The sequence and de novo assembly of the giant panda genome.</title>
        <authorList>
            <person name="Li R."/>
            <person name="Fan W."/>
            <person name="Tian G."/>
            <person name="Zhu H."/>
            <person name="He L."/>
            <person name="Cai J."/>
            <person name="Huang Q."/>
            <person name="Cai Q."/>
            <person name="Li B."/>
            <person name="Bai Y."/>
            <person name="Zhang Z."/>
            <person name="Zhang Y."/>
            <person name="Wang W."/>
            <person name="Li J."/>
            <person name="Wei F."/>
            <person name="Li H."/>
            <person name="Jian M."/>
            <person name="Li J."/>
            <person name="Zhang Z."/>
            <person name="Nielsen R."/>
            <person name="Li D."/>
            <person name="Gu W."/>
            <person name="Yang Z."/>
            <person name="Xuan Z."/>
            <person name="Ryder O.A."/>
            <person name="Leung F.C."/>
            <person name="Zhou Y."/>
            <person name="Cao J."/>
            <person name="Sun X."/>
            <person name="Fu Y."/>
            <person name="Fang X."/>
            <person name="Guo X."/>
            <person name="Wang B."/>
            <person name="Hou R."/>
            <person name="Shen F."/>
            <person name="Mu B."/>
            <person name="Ni P."/>
            <person name="Lin R."/>
            <person name="Qian W."/>
            <person name="Wang G."/>
            <person name="Yu C."/>
            <person name="Nie W."/>
            <person name="Wang J."/>
            <person name="Wu Z."/>
            <person name="Liang H."/>
            <person name="Min J."/>
            <person name="Wu Q."/>
            <person name="Cheng S."/>
            <person name="Ruan J."/>
            <person name="Wang M."/>
            <person name="Shi Z."/>
            <person name="Wen M."/>
            <person name="Liu B."/>
            <person name="Ren X."/>
            <person name="Zheng H."/>
            <person name="Dong D."/>
            <person name="Cook K."/>
            <person name="Shan G."/>
            <person name="Zhang H."/>
            <person name="Kosiol C."/>
            <person name="Xie X."/>
            <person name="Lu Z."/>
            <person name="Zheng H."/>
            <person name="Li Y."/>
            <person name="Steiner C.C."/>
            <person name="Lam T.T."/>
            <person name="Lin S."/>
            <person name="Zhang Q."/>
            <person name="Li G."/>
            <person name="Tian J."/>
            <person name="Gong T."/>
            <person name="Liu H."/>
            <person name="Zhang D."/>
            <person name="Fang L."/>
            <person name="Ye C."/>
            <person name="Zhang J."/>
            <person name="Hu W."/>
            <person name="Xu A."/>
            <person name="Ren Y."/>
            <person name="Zhang G."/>
            <person name="Bruford M.W."/>
            <person name="Li Q."/>
            <person name="Ma L."/>
            <person name="Guo Y."/>
            <person name="An N."/>
            <person name="Hu Y."/>
            <person name="Zheng Y."/>
            <person name="Shi Y."/>
            <person name="Li Z."/>
            <person name="Liu Q."/>
            <person name="Chen Y."/>
            <person name="Zhao J."/>
            <person name="Qu N."/>
            <person name="Zhao S."/>
            <person name="Tian F."/>
            <person name="Wang X."/>
            <person name="Wang H."/>
            <person name="Xu L."/>
            <person name="Liu X."/>
            <person name="Vinar T."/>
            <person name="Wang Y."/>
            <person name="Lam T.W."/>
            <person name="Yiu S.M."/>
            <person name="Liu S."/>
            <person name="Zhang H."/>
            <person name="Li D."/>
            <person name="Huang Y."/>
            <person name="Wang X."/>
            <person name="Yang G."/>
            <person name="Jiang Z."/>
            <person name="Wang J."/>
            <person name="Qin N."/>
            <person name="Li L."/>
            <person name="Li J."/>
            <person name="Bolund L."/>
            <person name="Kristiansen K."/>
            <person name="Wong G.K."/>
            <person name="Olson M."/>
            <person name="Zhang X."/>
            <person name="Li S."/>
            <person name="Yang H."/>
            <person name="Wang J."/>
            <person name="Wang J."/>
        </authorList>
    </citation>
    <scope>NUCLEOTIDE SEQUENCE [LARGE SCALE GENOMIC DNA]</scope>
</reference>
<dbReference type="Proteomes" id="UP000008912">
    <property type="component" value="Unassembled WGS sequence"/>
</dbReference>
<dbReference type="Ensembl" id="ENSAMET00000038097.1">
    <property type="protein sequence ID" value="ENSAMEP00000043358.1"/>
    <property type="gene ID" value="ENSAMEG00000027973.1"/>
</dbReference>
<evidence type="ECO:0000256" key="4">
    <source>
        <dbReference type="ARBA" id="ARBA00023203"/>
    </source>
</evidence>
<keyword evidence="7" id="KW-1185">Reference proteome</keyword>
<keyword evidence="4" id="KW-0009">Actin-binding</keyword>
<dbReference type="InterPro" id="IPR000533">
    <property type="entry name" value="Tropomyosin"/>
</dbReference>
<evidence type="ECO:0000256" key="2">
    <source>
        <dbReference type="ARBA" id="ARBA00023054"/>
    </source>
</evidence>
<reference evidence="6" key="3">
    <citation type="submission" date="2025-09" db="UniProtKB">
        <authorList>
            <consortium name="Ensembl"/>
        </authorList>
    </citation>
    <scope>IDENTIFICATION</scope>
</reference>
<dbReference type="SUPFAM" id="SSF57997">
    <property type="entry name" value="Tropomyosin"/>
    <property type="match status" value="1"/>
</dbReference>
<evidence type="ECO:0000256" key="3">
    <source>
        <dbReference type="ARBA" id="ARBA00023179"/>
    </source>
</evidence>
<evidence type="ECO:0000256" key="5">
    <source>
        <dbReference type="SAM" id="Coils"/>
    </source>
</evidence>
<evidence type="ECO:0000256" key="1">
    <source>
        <dbReference type="ARBA" id="ARBA00009036"/>
    </source>
</evidence>
<dbReference type="InParanoid" id="A0A7N5KQ05"/>
<evidence type="ECO:0000313" key="6">
    <source>
        <dbReference type="Ensembl" id="ENSAMEP00000043358.1"/>
    </source>
</evidence>
<comment type="similarity">
    <text evidence="1">Belongs to the tropomyosin family.</text>
</comment>
<dbReference type="Pfam" id="PF00261">
    <property type="entry name" value="Tropomyosin"/>
    <property type="match status" value="1"/>
</dbReference>
<dbReference type="GeneTree" id="ENSGT01030000234542"/>
<protein>
    <submittedName>
        <fullName evidence="6">Uncharacterized protein</fullName>
    </submittedName>
</protein>
<dbReference type="Gene3D" id="1.20.5.170">
    <property type="match status" value="1"/>
</dbReference>
<dbReference type="GO" id="GO:0003779">
    <property type="term" value="F:actin binding"/>
    <property type="evidence" value="ECO:0007669"/>
    <property type="project" value="UniProtKB-KW"/>
</dbReference>
<sequence length="54" mass="6394">MKVIENRALKDEEKMELQEIQLKEAKHIAEEADRKYEEVARKLVIIEGDLELDL</sequence>
<feature type="coiled-coil region" evidence="5">
    <location>
        <begin position="15"/>
        <end position="42"/>
    </location>
</feature>
<proteinExistence type="inferred from homology"/>
<reference evidence="6" key="2">
    <citation type="submission" date="2025-08" db="UniProtKB">
        <authorList>
            <consortium name="Ensembl"/>
        </authorList>
    </citation>
    <scope>IDENTIFICATION</scope>
</reference>
<evidence type="ECO:0000313" key="7">
    <source>
        <dbReference type="Proteomes" id="UP000008912"/>
    </source>
</evidence>
<accession>A0A7N5KQ05</accession>
<name>A0A7N5KQ05_AILME</name>
<dbReference type="PANTHER" id="PTHR19269">
    <property type="entry name" value="TROPOMYOSIN"/>
    <property type="match status" value="1"/>
</dbReference>